<dbReference type="EMBL" id="FOMX01000011">
    <property type="protein sequence ID" value="SFE27356.1"/>
    <property type="molecule type" value="Genomic_DNA"/>
</dbReference>
<dbReference type="Pfam" id="PF00072">
    <property type="entry name" value="Response_reg"/>
    <property type="match status" value="1"/>
</dbReference>
<dbReference type="InterPro" id="IPR036388">
    <property type="entry name" value="WH-like_DNA-bd_sf"/>
</dbReference>
<evidence type="ECO:0000256" key="6">
    <source>
        <dbReference type="PROSITE-ProRule" id="PRU00169"/>
    </source>
</evidence>
<dbReference type="AlphaFoldDB" id="A0A1I1Z6E0"/>
<evidence type="ECO:0000313" key="11">
    <source>
        <dbReference type="Proteomes" id="UP000199400"/>
    </source>
</evidence>
<dbReference type="RefSeq" id="WP_096332798.1">
    <property type="nucleotide sequence ID" value="NZ_FOMX01000011.1"/>
</dbReference>
<dbReference type="SUPFAM" id="SSF46894">
    <property type="entry name" value="C-terminal effector domain of the bipartite response regulators"/>
    <property type="match status" value="1"/>
</dbReference>
<dbReference type="Gene3D" id="3.40.50.2300">
    <property type="match status" value="1"/>
</dbReference>
<dbReference type="PROSITE" id="PS51755">
    <property type="entry name" value="OMPR_PHOB"/>
    <property type="match status" value="1"/>
</dbReference>
<dbReference type="SMART" id="SM00448">
    <property type="entry name" value="REC"/>
    <property type="match status" value="1"/>
</dbReference>
<keyword evidence="2" id="KW-0902">Two-component regulatory system</keyword>
<dbReference type="Pfam" id="PF00486">
    <property type="entry name" value="Trans_reg_C"/>
    <property type="match status" value="1"/>
</dbReference>
<keyword evidence="11" id="KW-1185">Reference proteome</keyword>
<dbReference type="GO" id="GO:0000156">
    <property type="term" value="F:phosphorelay response regulator activity"/>
    <property type="evidence" value="ECO:0007669"/>
    <property type="project" value="TreeGrafter"/>
</dbReference>
<dbReference type="InterPro" id="IPR016032">
    <property type="entry name" value="Sig_transdc_resp-reg_C-effctor"/>
</dbReference>
<dbReference type="GO" id="GO:0032993">
    <property type="term" value="C:protein-DNA complex"/>
    <property type="evidence" value="ECO:0007669"/>
    <property type="project" value="TreeGrafter"/>
</dbReference>
<dbReference type="Gene3D" id="6.10.250.690">
    <property type="match status" value="1"/>
</dbReference>
<evidence type="ECO:0000256" key="4">
    <source>
        <dbReference type="ARBA" id="ARBA00023125"/>
    </source>
</evidence>
<dbReference type="SMART" id="SM00862">
    <property type="entry name" value="Trans_reg_C"/>
    <property type="match status" value="1"/>
</dbReference>
<dbReference type="InterPro" id="IPR039420">
    <property type="entry name" value="WalR-like"/>
</dbReference>
<evidence type="ECO:0000259" key="8">
    <source>
        <dbReference type="PROSITE" id="PS50110"/>
    </source>
</evidence>
<dbReference type="Gene3D" id="1.10.10.10">
    <property type="entry name" value="Winged helix-like DNA-binding domain superfamily/Winged helix DNA-binding domain"/>
    <property type="match status" value="1"/>
</dbReference>
<keyword evidence="3" id="KW-0805">Transcription regulation</keyword>
<evidence type="ECO:0000256" key="3">
    <source>
        <dbReference type="ARBA" id="ARBA00023015"/>
    </source>
</evidence>
<keyword evidence="4 7" id="KW-0238">DNA-binding</keyword>
<accession>A0A1I1Z6E0</accession>
<dbReference type="CDD" id="cd00383">
    <property type="entry name" value="trans_reg_C"/>
    <property type="match status" value="1"/>
</dbReference>
<dbReference type="Proteomes" id="UP000199400">
    <property type="component" value="Unassembled WGS sequence"/>
</dbReference>
<dbReference type="PROSITE" id="PS50110">
    <property type="entry name" value="RESPONSE_REGULATORY"/>
    <property type="match status" value="1"/>
</dbReference>
<evidence type="ECO:0000256" key="2">
    <source>
        <dbReference type="ARBA" id="ARBA00023012"/>
    </source>
</evidence>
<dbReference type="OrthoDB" id="9793321at2"/>
<protein>
    <submittedName>
        <fullName evidence="10">Two component transcriptional regulator, winged helix family</fullName>
    </submittedName>
</protein>
<dbReference type="PANTHER" id="PTHR48111:SF21">
    <property type="entry name" value="DNA-BINDING DUAL MASTER TRANSCRIPTIONAL REGULATOR RPAA"/>
    <property type="match status" value="1"/>
</dbReference>
<dbReference type="GO" id="GO:0006355">
    <property type="term" value="P:regulation of DNA-templated transcription"/>
    <property type="evidence" value="ECO:0007669"/>
    <property type="project" value="InterPro"/>
</dbReference>
<feature type="domain" description="Response regulatory" evidence="8">
    <location>
        <begin position="4"/>
        <end position="121"/>
    </location>
</feature>
<keyword evidence="1 6" id="KW-0597">Phosphoprotein</keyword>
<feature type="modified residue" description="4-aspartylphosphate" evidence="6">
    <location>
        <position position="54"/>
    </location>
</feature>
<feature type="DNA-binding region" description="OmpR/PhoB-type" evidence="7">
    <location>
        <begin position="126"/>
        <end position="227"/>
    </location>
</feature>
<dbReference type="GO" id="GO:0000976">
    <property type="term" value="F:transcription cis-regulatory region binding"/>
    <property type="evidence" value="ECO:0007669"/>
    <property type="project" value="TreeGrafter"/>
</dbReference>
<dbReference type="GO" id="GO:0005829">
    <property type="term" value="C:cytosol"/>
    <property type="evidence" value="ECO:0007669"/>
    <property type="project" value="TreeGrafter"/>
</dbReference>
<dbReference type="PANTHER" id="PTHR48111">
    <property type="entry name" value="REGULATOR OF RPOS"/>
    <property type="match status" value="1"/>
</dbReference>
<dbReference type="SUPFAM" id="SSF52172">
    <property type="entry name" value="CheY-like"/>
    <property type="match status" value="1"/>
</dbReference>
<dbReference type="InterPro" id="IPR011006">
    <property type="entry name" value="CheY-like_superfamily"/>
</dbReference>
<organism evidence="10 11">
    <name type="scientific">Nannocystis exedens</name>
    <dbReference type="NCBI Taxonomy" id="54"/>
    <lineage>
        <taxon>Bacteria</taxon>
        <taxon>Pseudomonadati</taxon>
        <taxon>Myxococcota</taxon>
        <taxon>Polyangia</taxon>
        <taxon>Nannocystales</taxon>
        <taxon>Nannocystaceae</taxon>
        <taxon>Nannocystis</taxon>
    </lineage>
</organism>
<evidence type="ECO:0000256" key="1">
    <source>
        <dbReference type="ARBA" id="ARBA00022553"/>
    </source>
</evidence>
<evidence type="ECO:0000259" key="9">
    <source>
        <dbReference type="PROSITE" id="PS51755"/>
    </source>
</evidence>
<proteinExistence type="predicted"/>
<feature type="domain" description="OmpR/PhoB-type" evidence="9">
    <location>
        <begin position="126"/>
        <end position="227"/>
    </location>
</feature>
<dbReference type="FunFam" id="3.40.50.2300:FF:000001">
    <property type="entry name" value="DNA-binding response regulator PhoB"/>
    <property type="match status" value="1"/>
</dbReference>
<dbReference type="InterPro" id="IPR001789">
    <property type="entry name" value="Sig_transdc_resp-reg_receiver"/>
</dbReference>
<evidence type="ECO:0000256" key="5">
    <source>
        <dbReference type="ARBA" id="ARBA00023163"/>
    </source>
</evidence>
<evidence type="ECO:0000256" key="7">
    <source>
        <dbReference type="PROSITE-ProRule" id="PRU01091"/>
    </source>
</evidence>
<name>A0A1I1Z6E0_9BACT</name>
<dbReference type="InterPro" id="IPR001867">
    <property type="entry name" value="OmpR/PhoB-type_DNA-bd"/>
</dbReference>
<dbReference type="STRING" id="54.SAMN02745121_03659"/>
<keyword evidence="5" id="KW-0804">Transcription</keyword>
<sequence>MSGLILIVEDERDLVATLEYALEREGFRTRSAYTGRQALEIAVTEPAPDLVLLDLMLPDMSGTQVCQQLRAGERTRAMPVIMMTAKAEEVDRVVGFEVGADDYVVKPFSLRELMLRIRAVLRRKAPAETTLAPTPYGRLRVDMDGHRVWVDEGEVTLTALEFRLLTTLIARRGRVQTRDALLADVWGVQPGLTTRTVDTHVRRLRKKLGDIADYVQTLRGVGYRFTTDLRAAEDDEP</sequence>
<gene>
    <name evidence="10" type="ORF">SAMN02745121_03659</name>
</gene>
<reference evidence="11" key="1">
    <citation type="submission" date="2016-10" db="EMBL/GenBank/DDBJ databases">
        <authorList>
            <person name="Varghese N."/>
            <person name="Submissions S."/>
        </authorList>
    </citation>
    <scope>NUCLEOTIDE SEQUENCE [LARGE SCALE GENOMIC DNA]</scope>
    <source>
        <strain evidence="11">ATCC 25963</strain>
    </source>
</reference>
<evidence type="ECO:0000313" key="10">
    <source>
        <dbReference type="EMBL" id="SFE27356.1"/>
    </source>
</evidence>